<dbReference type="Proteomes" id="UP000054408">
    <property type="component" value="Unassembled WGS sequence"/>
</dbReference>
<dbReference type="RefSeq" id="XP_013757313.1">
    <property type="nucleotide sequence ID" value="XM_013901859.1"/>
</dbReference>
<organism evidence="2 3">
    <name type="scientific">Thecamonas trahens ATCC 50062</name>
    <dbReference type="NCBI Taxonomy" id="461836"/>
    <lineage>
        <taxon>Eukaryota</taxon>
        <taxon>Apusozoa</taxon>
        <taxon>Apusomonadida</taxon>
        <taxon>Apusomonadidae</taxon>
        <taxon>Thecamonas</taxon>
    </lineage>
</organism>
<feature type="non-terminal residue" evidence="2">
    <location>
        <position position="1"/>
    </location>
</feature>
<gene>
    <name evidence="2" type="ORF">AMSG_06100</name>
</gene>
<dbReference type="EMBL" id="GL349458">
    <property type="protein sequence ID" value="KNC49818.1"/>
    <property type="molecule type" value="Genomic_DNA"/>
</dbReference>
<keyword evidence="1" id="KW-0732">Signal</keyword>
<feature type="chain" id="PRO_5005537105" evidence="1">
    <location>
        <begin position="17"/>
        <end position="512"/>
    </location>
</feature>
<sequence>VAFTGLLGSAVASVLARGFPWAVAVTEAATCGVRNSRGSPANLVVYGRADGEEGRATTVEREKLRPSLVVELGSSAKNVQAAAYAHNLAICYGDVEHQVPMATLEGPHPTASDFTWARSPSGRCCPSVAERASDARTRTTVPFGTWEYSDLDTFCEVFATAFVAGLSVVAATADLLLTGRRPPVVLAGANTCMVASRRVYKWFRPSTASSRRINLPMWTAHSPAAEARVLTESGGSDAPRVLVTTFLAHESHSYVRVGHFVSLIGWLEAMRRDSLVHGDILFRNIRFPAPIERPVCDVIASALAALDDGAYFAAAVATAQAGKAAADALAEVLRLLANPCLEAVAASKSLLYAALADDADGVVVPVWQAVVIDYDLARSTDEEPRYPPGFVVDKKELPDGARHKGAKGNLPMAPVHDVFAVKALLEQTVPKDSGLLAGALHGAVALDAVPETHYCREMWKATRGIGRFDGDGSQWCTAALSALVGIPLDTRLEVQLDPSPKASSSPPTTPPK</sequence>
<reference evidence="2 3" key="1">
    <citation type="submission" date="2010-05" db="EMBL/GenBank/DDBJ databases">
        <title>The Genome Sequence of Thecamonas trahens ATCC 50062.</title>
        <authorList>
            <consortium name="The Broad Institute Genome Sequencing Platform"/>
            <person name="Russ C."/>
            <person name="Cuomo C."/>
            <person name="Shea T."/>
            <person name="Young S.K."/>
            <person name="Zeng Q."/>
            <person name="Koehrsen M."/>
            <person name="Haas B."/>
            <person name="Borodovsky M."/>
            <person name="Guigo R."/>
            <person name="Alvarado L."/>
            <person name="Berlin A."/>
            <person name="Bochicchio J."/>
            <person name="Borenstein D."/>
            <person name="Chapman S."/>
            <person name="Chen Z."/>
            <person name="Freedman E."/>
            <person name="Gellesch M."/>
            <person name="Goldberg J."/>
            <person name="Griggs A."/>
            <person name="Gujja S."/>
            <person name="Heilman E."/>
            <person name="Heiman D."/>
            <person name="Hepburn T."/>
            <person name="Howarth C."/>
            <person name="Jen D."/>
            <person name="Larson L."/>
            <person name="Mehta T."/>
            <person name="Park D."/>
            <person name="Pearson M."/>
            <person name="Roberts A."/>
            <person name="Saif S."/>
            <person name="Shenoy N."/>
            <person name="Sisk P."/>
            <person name="Stolte C."/>
            <person name="Sykes S."/>
            <person name="Thomson T."/>
            <person name="Walk T."/>
            <person name="White J."/>
            <person name="Yandava C."/>
            <person name="Burger G."/>
            <person name="Gray M.W."/>
            <person name="Holland P.W.H."/>
            <person name="King N."/>
            <person name="Lang F.B.F."/>
            <person name="Roger A.J."/>
            <person name="Ruiz-Trillo I."/>
            <person name="Lander E."/>
            <person name="Nusbaum C."/>
        </authorList>
    </citation>
    <scope>NUCLEOTIDE SEQUENCE [LARGE SCALE GENOMIC DNA]</scope>
    <source>
        <strain evidence="2 3">ATCC 50062</strain>
    </source>
</reference>
<keyword evidence="3" id="KW-1185">Reference proteome</keyword>
<dbReference type="GeneID" id="25565354"/>
<name>A0A0L0DER7_THETB</name>
<proteinExistence type="predicted"/>
<evidence type="ECO:0000256" key="1">
    <source>
        <dbReference type="SAM" id="SignalP"/>
    </source>
</evidence>
<dbReference type="AlphaFoldDB" id="A0A0L0DER7"/>
<evidence type="ECO:0000313" key="3">
    <source>
        <dbReference type="Proteomes" id="UP000054408"/>
    </source>
</evidence>
<evidence type="ECO:0000313" key="2">
    <source>
        <dbReference type="EMBL" id="KNC49818.1"/>
    </source>
</evidence>
<protein>
    <submittedName>
        <fullName evidence="2">Uncharacterized protein</fullName>
    </submittedName>
</protein>
<accession>A0A0L0DER7</accession>
<feature type="signal peptide" evidence="1">
    <location>
        <begin position="1"/>
        <end position="16"/>
    </location>
</feature>